<reference evidence="4 5" key="1">
    <citation type="submission" date="2019-11" db="EMBL/GenBank/DDBJ databases">
        <authorList>
            <person name="Zheng R.K."/>
            <person name="Sun C.M."/>
        </authorList>
    </citation>
    <scope>NUCLEOTIDE SEQUENCE [LARGE SCALE GENOMIC DNA]</scope>
    <source>
        <strain evidence="4 5">SRB007</strain>
    </source>
</reference>
<dbReference type="InterPro" id="IPR029787">
    <property type="entry name" value="Nucleotide_cyclase"/>
</dbReference>
<dbReference type="CDD" id="cd02205">
    <property type="entry name" value="CBS_pair_SF"/>
    <property type="match status" value="1"/>
</dbReference>
<dbReference type="Gene3D" id="3.30.450.20">
    <property type="entry name" value="PAS domain"/>
    <property type="match status" value="1"/>
</dbReference>
<keyword evidence="1" id="KW-0129">CBS domain</keyword>
<dbReference type="InterPro" id="IPR035965">
    <property type="entry name" value="PAS-like_dom_sf"/>
</dbReference>
<proteinExistence type="predicted"/>
<dbReference type="InterPro" id="IPR043128">
    <property type="entry name" value="Rev_trsase/Diguanyl_cyclase"/>
</dbReference>
<dbReference type="SUPFAM" id="SSF55073">
    <property type="entry name" value="Nucleotide cyclase"/>
    <property type="match status" value="1"/>
</dbReference>
<dbReference type="PANTHER" id="PTHR46663:SF2">
    <property type="entry name" value="GGDEF DOMAIN-CONTAINING PROTEIN"/>
    <property type="match status" value="1"/>
</dbReference>
<dbReference type="SUPFAM" id="SSF55785">
    <property type="entry name" value="PYP-like sensor domain (PAS domain)"/>
    <property type="match status" value="1"/>
</dbReference>
<evidence type="ECO:0000313" key="4">
    <source>
        <dbReference type="EMBL" id="QGY39194.1"/>
    </source>
</evidence>
<dbReference type="Gene3D" id="3.30.70.270">
    <property type="match status" value="1"/>
</dbReference>
<dbReference type="InterPro" id="IPR052163">
    <property type="entry name" value="DGC-Regulatory_Protein"/>
</dbReference>
<dbReference type="Proteomes" id="UP000428328">
    <property type="component" value="Chromosome"/>
</dbReference>
<accession>A0A6I6JNC3</accession>
<feature type="domain" description="CBS" evidence="3">
    <location>
        <begin position="194"/>
        <end position="253"/>
    </location>
</feature>
<dbReference type="Pfam" id="PF00571">
    <property type="entry name" value="CBS"/>
    <property type="match status" value="2"/>
</dbReference>
<dbReference type="Gene3D" id="3.10.580.10">
    <property type="entry name" value="CBS-domain"/>
    <property type="match status" value="1"/>
</dbReference>
<organism evidence="4 5">
    <name type="scientific">Pseudodesulfovibrio cashew</name>
    <dbReference type="NCBI Taxonomy" id="2678688"/>
    <lineage>
        <taxon>Bacteria</taxon>
        <taxon>Pseudomonadati</taxon>
        <taxon>Thermodesulfobacteriota</taxon>
        <taxon>Desulfovibrionia</taxon>
        <taxon>Desulfovibrionales</taxon>
        <taxon>Desulfovibrionaceae</taxon>
    </lineage>
</organism>
<dbReference type="CDD" id="cd01949">
    <property type="entry name" value="GGDEF"/>
    <property type="match status" value="1"/>
</dbReference>
<dbReference type="EMBL" id="CP046400">
    <property type="protein sequence ID" value="QGY39194.1"/>
    <property type="molecule type" value="Genomic_DNA"/>
</dbReference>
<feature type="domain" description="GGDEF" evidence="2">
    <location>
        <begin position="414"/>
        <end position="540"/>
    </location>
</feature>
<dbReference type="KEGG" id="psel:GM415_03325"/>
<dbReference type="PROSITE" id="PS51371">
    <property type="entry name" value="CBS"/>
    <property type="match status" value="2"/>
</dbReference>
<protein>
    <submittedName>
        <fullName evidence="4">Diguanylate cyclase</fullName>
    </submittedName>
</protein>
<dbReference type="NCBIfam" id="TIGR00254">
    <property type="entry name" value="GGDEF"/>
    <property type="match status" value="1"/>
</dbReference>
<dbReference type="GO" id="GO:0003824">
    <property type="term" value="F:catalytic activity"/>
    <property type="evidence" value="ECO:0007669"/>
    <property type="project" value="UniProtKB-ARBA"/>
</dbReference>
<feature type="domain" description="CBS" evidence="3">
    <location>
        <begin position="130"/>
        <end position="186"/>
    </location>
</feature>
<dbReference type="PROSITE" id="PS50887">
    <property type="entry name" value="GGDEF"/>
    <property type="match status" value="1"/>
</dbReference>
<dbReference type="InterPro" id="IPR000160">
    <property type="entry name" value="GGDEF_dom"/>
</dbReference>
<evidence type="ECO:0000259" key="2">
    <source>
        <dbReference type="PROSITE" id="PS50887"/>
    </source>
</evidence>
<sequence>MQKKFGELPLRPMPGESPGTLEGLWRMLDEAEAWAIPLPDGSGAFIAVSASSALGQTFGNAPFNAYGLYGPGVHMADLEEDVFGALFSRPIDPETLYVVTDGSAQLGWLTWAEAVAALLPSLLPGAGDFMSSDYVALPDSESVYTAHKALFDKQERVVLALDGMGQVSGVLTDRDISKLIERGCDLWNTALAEKAPPAVTVTASTPLKEVRRRGNTAEAALLVVTDDAGHPLGTISVDECTRALVSNAGTADTPPDETVFMDTVLTGSLRTGIVGTDEYLNIIYYNEAITDFVRNPDRLKLGGPIWEVIEACAISRNSFASALDNAKRMGEQIITNWMRIKGVMQCIQCRLRMVNRNGHTAGFVLSVQDITAQQNAEEAIRKLAYHDKLTQLPNRLLFDERLDREIKRAKRNNSRFAIMMLDLDGFKRVNDDFGHSIGDLLLCTVGKRLYTSVRESDTVARFGGDEFIFILPDVACADDVEGVAEKMRAAIREPCIIEDREFEVEASIGFSIFPEDAIDSKELLDLADARMYKDKRKGTE</sequence>
<dbReference type="InterPro" id="IPR046342">
    <property type="entry name" value="CBS_dom_sf"/>
</dbReference>
<gene>
    <name evidence="4" type="ORF">GM415_03325</name>
</gene>
<name>A0A6I6JNC3_9BACT</name>
<evidence type="ECO:0000256" key="1">
    <source>
        <dbReference type="PROSITE-ProRule" id="PRU00703"/>
    </source>
</evidence>
<dbReference type="RefSeq" id="WP_158946419.1">
    <property type="nucleotide sequence ID" value="NZ_CP046400.1"/>
</dbReference>
<dbReference type="AlphaFoldDB" id="A0A6I6JNC3"/>
<dbReference type="Pfam" id="PF00990">
    <property type="entry name" value="GGDEF"/>
    <property type="match status" value="1"/>
</dbReference>
<evidence type="ECO:0000313" key="5">
    <source>
        <dbReference type="Proteomes" id="UP000428328"/>
    </source>
</evidence>
<evidence type="ECO:0000259" key="3">
    <source>
        <dbReference type="PROSITE" id="PS51371"/>
    </source>
</evidence>
<dbReference type="InterPro" id="IPR000644">
    <property type="entry name" value="CBS_dom"/>
</dbReference>
<keyword evidence="5" id="KW-1185">Reference proteome</keyword>
<dbReference type="FunFam" id="3.30.70.270:FF:000001">
    <property type="entry name" value="Diguanylate cyclase domain protein"/>
    <property type="match status" value="1"/>
</dbReference>
<dbReference type="SUPFAM" id="SSF54631">
    <property type="entry name" value="CBS-domain pair"/>
    <property type="match status" value="1"/>
</dbReference>
<dbReference type="PANTHER" id="PTHR46663">
    <property type="entry name" value="DIGUANYLATE CYCLASE DGCT-RELATED"/>
    <property type="match status" value="1"/>
</dbReference>
<dbReference type="SMART" id="SM00267">
    <property type="entry name" value="GGDEF"/>
    <property type="match status" value="1"/>
</dbReference>